<feature type="compositionally biased region" description="Polar residues" evidence="2">
    <location>
        <begin position="12"/>
        <end position="26"/>
    </location>
</feature>
<feature type="region of interest" description="Disordered" evidence="2">
    <location>
        <begin position="1628"/>
        <end position="1682"/>
    </location>
</feature>
<feature type="compositionally biased region" description="Polar residues" evidence="2">
    <location>
        <begin position="527"/>
        <end position="538"/>
    </location>
</feature>
<dbReference type="EMBL" id="KL198096">
    <property type="protein sequence ID" value="KDQ08028.1"/>
    <property type="molecule type" value="Genomic_DNA"/>
</dbReference>
<feature type="region of interest" description="Disordered" evidence="2">
    <location>
        <begin position="135"/>
        <end position="276"/>
    </location>
</feature>
<feature type="compositionally biased region" description="Polar residues" evidence="2">
    <location>
        <begin position="1933"/>
        <end position="1943"/>
    </location>
</feature>
<feature type="compositionally biased region" description="Basic and acidic residues" evidence="2">
    <location>
        <begin position="149"/>
        <end position="172"/>
    </location>
</feature>
<feature type="compositionally biased region" description="Polar residues" evidence="2">
    <location>
        <begin position="445"/>
        <end position="457"/>
    </location>
</feature>
<feature type="region of interest" description="Disordered" evidence="2">
    <location>
        <begin position="1408"/>
        <end position="1446"/>
    </location>
</feature>
<evidence type="ECO:0000256" key="1">
    <source>
        <dbReference type="SAM" id="Coils"/>
    </source>
</evidence>
<feature type="compositionally biased region" description="Basic residues" evidence="2">
    <location>
        <begin position="1639"/>
        <end position="1650"/>
    </location>
</feature>
<feature type="region of interest" description="Disordered" evidence="2">
    <location>
        <begin position="717"/>
        <end position="736"/>
    </location>
</feature>
<feature type="compositionally biased region" description="Polar residues" evidence="2">
    <location>
        <begin position="254"/>
        <end position="268"/>
    </location>
</feature>
<keyword evidence="4" id="KW-1185">Reference proteome</keyword>
<feature type="compositionally biased region" description="Polar residues" evidence="2">
    <location>
        <begin position="474"/>
        <end position="489"/>
    </location>
</feature>
<feature type="compositionally biased region" description="Basic and acidic residues" evidence="2">
    <location>
        <begin position="401"/>
        <end position="418"/>
    </location>
</feature>
<feature type="region of interest" description="Disordered" evidence="2">
    <location>
        <begin position="377"/>
        <end position="457"/>
    </location>
</feature>
<feature type="region of interest" description="Disordered" evidence="2">
    <location>
        <begin position="1"/>
        <end position="97"/>
    </location>
</feature>
<organism evidence="3 4">
    <name type="scientific">Botryobasidium botryosum (strain FD-172 SS1)</name>
    <dbReference type="NCBI Taxonomy" id="930990"/>
    <lineage>
        <taxon>Eukaryota</taxon>
        <taxon>Fungi</taxon>
        <taxon>Dikarya</taxon>
        <taxon>Basidiomycota</taxon>
        <taxon>Agaricomycotina</taxon>
        <taxon>Agaricomycetes</taxon>
        <taxon>Cantharellales</taxon>
        <taxon>Botryobasidiaceae</taxon>
        <taxon>Botryobasidium</taxon>
    </lineage>
</organism>
<feature type="region of interest" description="Disordered" evidence="2">
    <location>
        <begin position="674"/>
        <end position="700"/>
    </location>
</feature>
<feature type="compositionally biased region" description="Polar residues" evidence="2">
    <location>
        <begin position="722"/>
        <end position="735"/>
    </location>
</feature>
<dbReference type="InParanoid" id="A0A067LXB1"/>
<feature type="region of interest" description="Disordered" evidence="2">
    <location>
        <begin position="1848"/>
        <end position="1943"/>
    </location>
</feature>
<proteinExistence type="predicted"/>
<feature type="coiled-coil region" evidence="1">
    <location>
        <begin position="750"/>
        <end position="780"/>
    </location>
</feature>
<evidence type="ECO:0000313" key="3">
    <source>
        <dbReference type="EMBL" id="KDQ08028.1"/>
    </source>
</evidence>
<dbReference type="HOGENOM" id="CLU_000458_0_0_1"/>
<evidence type="ECO:0000313" key="4">
    <source>
        <dbReference type="Proteomes" id="UP000027195"/>
    </source>
</evidence>
<feature type="compositionally biased region" description="Basic and acidic residues" evidence="2">
    <location>
        <begin position="182"/>
        <end position="192"/>
    </location>
</feature>
<feature type="compositionally biased region" description="Pro residues" evidence="2">
    <location>
        <begin position="675"/>
        <end position="684"/>
    </location>
</feature>
<feature type="compositionally biased region" description="Low complexity" evidence="2">
    <location>
        <begin position="509"/>
        <end position="526"/>
    </location>
</feature>
<name>A0A067LXB1_BOTB1</name>
<feature type="region of interest" description="Disordered" evidence="2">
    <location>
        <begin position="1110"/>
        <end position="1194"/>
    </location>
</feature>
<feature type="compositionally biased region" description="Polar residues" evidence="2">
    <location>
        <begin position="1075"/>
        <end position="1086"/>
    </location>
</feature>
<feature type="compositionally biased region" description="Acidic residues" evidence="2">
    <location>
        <begin position="888"/>
        <end position="902"/>
    </location>
</feature>
<accession>A0A067LXB1</accession>
<feature type="region of interest" description="Disordered" evidence="2">
    <location>
        <begin position="1048"/>
        <end position="1086"/>
    </location>
</feature>
<feature type="compositionally biased region" description="Polar residues" evidence="2">
    <location>
        <begin position="835"/>
        <end position="845"/>
    </location>
</feature>
<feature type="compositionally biased region" description="Low complexity" evidence="2">
    <location>
        <begin position="70"/>
        <end position="85"/>
    </location>
</feature>
<feature type="region of interest" description="Disordered" evidence="2">
    <location>
        <begin position="474"/>
        <end position="496"/>
    </location>
</feature>
<feature type="compositionally biased region" description="Low complexity" evidence="2">
    <location>
        <begin position="1605"/>
        <end position="1615"/>
    </location>
</feature>
<feature type="region of interest" description="Disordered" evidence="2">
    <location>
        <begin position="1307"/>
        <end position="1326"/>
    </location>
</feature>
<feature type="region of interest" description="Disordered" evidence="2">
    <location>
        <begin position="509"/>
        <end position="571"/>
    </location>
</feature>
<feature type="region of interest" description="Disordered" evidence="2">
    <location>
        <begin position="835"/>
        <end position="919"/>
    </location>
</feature>
<dbReference type="OrthoDB" id="2563277at2759"/>
<dbReference type="Proteomes" id="UP000027195">
    <property type="component" value="Unassembled WGS sequence"/>
</dbReference>
<feature type="region of interest" description="Disordered" evidence="2">
    <location>
        <begin position="326"/>
        <end position="359"/>
    </location>
</feature>
<reference evidence="4" key="1">
    <citation type="journal article" date="2014" name="Proc. Natl. Acad. Sci. U.S.A.">
        <title>Extensive sampling of basidiomycete genomes demonstrates inadequacy of the white-rot/brown-rot paradigm for wood decay fungi.</title>
        <authorList>
            <person name="Riley R."/>
            <person name="Salamov A.A."/>
            <person name="Brown D.W."/>
            <person name="Nagy L.G."/>
            <person name="Floudas D."/>
            <person name="Held B.W."/>
            <person name="Levasseur A."/>
            <person name="Lombard V."/>
            <person name="Morin E."/>
            <person name="Otillar R."/>
            <person name="Lindquist E.A."/>
            <person name="Sun H."/>
            <person name="LaButti K.M."/>
            <person name="Schmutz J."/>
            <person name="Jabbour D."/>
            <person name="Luo H."/>
            <person name="Baker S.E."/>
            <person name="Pisabarro A.G."/>
            <person name="Walton J.D."/>
            <person name="Blanchette R.A."/>
            <person name="Henrissat B."/>
            <person name="Martin F."/>
            <person name="Cullen D."/>
            <person name="Hibbett D.S."/>
            <person name="Grigoriev I.V."/>
        </authorList>
    </citation>
    <scope>NUCLEOTIDE SEQUENCE [LARGE SCALE GENOMIC DNA]</scope>
    <source>
        <strain evidence="4">FD-172 SS1</strain>
    </source>
</reference>
<evidence type="ECO:0000256" key="2">
    <source>
        <dbReference type="SAM" id="MobiDB-lite"/>
    </source>
</evidence>
<protein>
    <submittedName>
        <fullName evidence="3">Uncharacterized protein</fullName>
    </submittedName>
</protein>
<feature type="compositionally biased region" description="Basic and acidic residues" evidence="2">
    <location>
        <begin position="903"/>
        <end position="917"/>
    </location>
</feature>
<keyword evidence="1" id="KW-0175">Coiled coil</keyword>
<feature type="compositionally biased region" description="Basic and acidic residues" evidence="2">
    <location>
        <begin position="336"/>
        <end position="347"/>
    </location>
</feature>
<dbReference type="STRING" id="930990.A0A067LXB1"/>
<feature type="compositionally biased region" description="Low complexity" evidence="2">
    <location>
        <begin position="420"/>
        <end position="432"/>
    </location>
</feature>
<feature type="region of interest" description="Disordered" evidence="2">
    <location>
        <begin position="1593"/>
        <end position="1615"/>
    </location>
</feature>
<sequence>MLKSLRSRESPPLQSATPHHTQTTIPSIRVVSATPDHYGSIQSPPLLPVPNRPSRRTLVPKKSLAPLDTSLAQASSASPVSPSPAITLSAKADTKASVRSKVFGTGRSSLKVSIEPVPEDEGSALGSLFVKKKKSRAGLGSLGWSLGDRSAHASAEKEREKGAASGKKEKETMNSIRGGRVTPDEEVKEKWKWTIGKGRSKDKEKAKKKSSSPFPTISNPTLIVPQEIGLVPMAEVKPDRSSNGQPNRPAVNPPKSTTPANGSASSTPIYRPPPITTSMHAFQLVPLPPSPIEEEDPEQLRTGSLALRAMRSVRSIARIGSWAQLRSDKPAAALDPPKEDKKSSVRMKDKKGKRKSLGISSAMFDFDGAERAGNIREAGSGESWLIGAPSYDGSPILKTPAIEEKLGGRSGETRRLSRESASTGSSYAGSAGRPSSDFNHRRSESSATSLDASTIGTFASQRSTTITNETKYTFSNGRQTVRKTGTTERPSGRKRPSLANLFDMARAHATSATTSTAPARPVSTSAFSTDSEPLSVASSKFPELTPSQRDDTIKRNSAPGLRGPVNLETPVKARPRPMSEQMLRPRPQGVICDQGSDVAISIVSAATTELCDLINRLDLQATPEAPSPGSRRWLHGDSPEVPALPHRQADMFASVGSSQFTKLPLSTSITAPLTSLPPVPPAAPKPEVSFNPPPRSHKIREPSITSLRPYAIAANRRPTYRPHSSASSLTGSDPSFVSAESPLKGLTMRAAKHKAALAAAAQKRKEIEEAANKLSMASANGHDSVGSRSLAPGARRGLGMSGTMGAEDTCDMEPLSDDQDSDIPDELQVILSTQSETTSMHSMDTFTHDGSPRGLRTNLPRLPLARADRSASTLRPKFRMAPPRLDDPTDDADVDESSDEDEDQRRSCEDDTGKRSFDFTGELNQLNKAGVRTSFVEQLENAFKTPLRVAEAITPLSFVGLPQKLPSLPKKLASAKWEESLDAGNEDIAITMKPSYGQINRAFKFGGVPPATSSVNIVPNPPAQEVSPMSNLGATMVELAKLNRSLAQASTSDVDSKSAMSAKELPEQERPLSPPSSISAHTRESSLSSEFDESVFAIANADLSLLHPSAPDAHPLNSTQAAPSIPSAPPSVCGSFQPGVESGRHVRIADVNGGPSNPLGFQDSSYGSAARGSAPPSIPLPPVPTTAGQRRPESYVSVASMSSVGRVINPGMSDPFGYALDDSVVEYSRAPDSHTGNGIRPGDMSLTLLAERRRRNRMSVESDKSSFYFTSIAPPGRRRSHRRNDSVMSGSSFVPPISFRNSYYARGHRRTPSGESGNSLNGARPAWLMHRPGQSTDSIMSSFSGHQLGRPGLGDKMLESAIEYGMPLSAIQASPAGSDADPSAGPRLRRSASLDSIMDHRDSLGSIFGPGRCASAESDSLFESEEPPKHLQSLFPPTTNRRRPDSMLSTFSMGSIGEEDTMISMLGGGYARPQSIGSVFDASPCYRRKRYPGALWKRDAPSITTEADVHMSPAGDAMICPNIPAFLEEEKPVEANHDATPRQILEQHHIEEISPPKVPTPTLIMPISTSARNSICDETFGGHDIRSRPTSLVFQPALPDTPPLSAASSSDGSQSSIDMARLTALLENASAQSSNNARLRARGQGHRRRVSQTSRKSIIETITEENSMRPDSLPPTPSQANEIDNLRLPSFSWEKTQDSAPRLSFSGWDSSGDGTDALQKFLAFQHEALNVMEQSKSLWHDTEFSRFAISAFDPPANPVAIKALIEHSQQTYKPLPTELCIRRRHSRALSRSRPYEQPVVKINIAPSHKRTPSMEQAFDCISPYDQHQLYGPPSTALAQALSPLKASDNIFRSPGPRELTNNLSRPGVFSSARRNASGWPKRNAENDTAKPLPLSYHASSRAKENRENEATGLLPKNTSLKITRPRPRGRIAPNTSLLSSMRA</sequence>
<gene>
    <name evidence="3" type="ORF">BOTBODRAFT_585669</name>
</gene>